<proteinExistence type="predicted"/>
<feature type="compositionally biased region" description="Polar residues" evidence="1">
    <location>
        <begin position="296"/>
        <end position="315"/>
    </location>
</feature>
<dbReference type="PROSITE" id="PS50096">
    <property type="entry name" value="IQ"/>
    <property type="match status" value="1"/>
</dbReference>
<feature type="region of interest" description="Disordered" evidence="1">
    <location>
        <begin position="53"/>
        <end position="207"/>
    </location>
</feature>
<feature type="region of interest" description="Disordered" evidence="1">
    <location>
        <begin position="642"/>
        <end position="676"/>
    </location>
</feature>
<protein>
    <submittedName>
        <fullName evidence="2">Uncharacterized protein</fullName>
    </submittedName>
</protein>
<feature type="compositionally biased region" description="Basic and acidic residues" evidence="1">
    <location>
        <begin position="702"/>
        <end position="717"/>
    </location>
</feature>
<feature type="region of interest" description="Disordered" evidence="1">
    <location>
        <begin position="1"/>
        <end position="24"/>
    </location>
</feature>
<evidence type="ECO:0000313" key="2">
    <source>
        <dbReference type="EMBL" id="CEM41748.1"/>
    </source>
</evidence>
<feature type="compositionally biased region" description="Basic and acidic residues" evidence="1">
    <location>
        <begin position="772"/>
        <end position="788"/>
    </location>
</feature>
<feature type="region of interest" description="Disordered" evidence="1">
    <location>
        <begin position="701"/>
        <end position="725"/>
    </location>
</feature>
<feature type="region of interest" description="Disordered" evidence="1">
    <location>
        <begin position="741"/>
        <end position="863"/>
    </location>
</feature>
<dbReference type="EMBL" id="CDMZ01002302">
    <property type="protein sequence ID" value="CEM41748.1"/>
    <property type="molecule type" value="Genomic_DNA"/>
</dbReference>
<feature type="compositionally biased region" description="Polar residues" evidence="1">
    <location>
        <begin position="818"/>
        <end position="836"/>
    </location>
</feature>
<name>A0A0G4HCP7_9ALVE</name>
<reference evidence="2" key="1">
    <citation type="submission" date="2014-11" db="EMBL/GenBank/DDBJ databases">
        <authorList>
            <person name="Otto D Thomas"/>
            <person name="Naeem Raeece"/>
        </authorList>
    </citation>
    <scope>NUCLEOTIDE SEQUENCE</scope>
</reference>
<accession>A0A0G4HCP7</accession>
<sequence length="863" mass="94445">MVHVNPQKGHVIATEEEVRNGSHDGAMREELKSFQRNEVLKVGDVRVPARRRVMKTRRAPSRAGTADLQRTSLSVAQRERGRTTEAQAGLPLSTGLLRQSSAGRVGAHVSGNAASKPPPTRQGAAGRDADSPSKVTFQTRSATEESLGSHLKHPRRESKMRPSPPVVTGGTRDTSRQQTEQGAVRPLTPSENPNSPPPQSHAPTHPCCPKPTGYVPYPMPIPVPFPMTVSPGGPGSCHHPSSDHPACSQASWQPPWPSCAPWMFPGPWGGPVGMMNGAPACPTCGSPTKGHRGSADSDNVSIRSSLPGTRHSLVSGTRGEGGGWFPEFELNLNHERAVRIQSLWRGQMARREKMRALALLTVCYSVSMKMIFEVVDEESAGVFEDEMSMDRWMNRSVNWILEEAIEPLLLETARKAVCAEIAEKKILEPKRLREEQMRMERLTDPQAAAVTGVMEDVIEQQIRDVASECLGDYGWEAMWSERASRLLEEVVREEIGEVTGAVWAEFEEKAFAVRVCDLLIDELIVEIAERAMLEAARDAEQQKWQGDADNAGTLADLFLEERCVLECLFAAIGSRADGLQLRKAMRSGMQRMAAEVLMERCLQLPNYAESLHAQPPFSELHRMLTAEILCDVLSSALFRRAHGPKGEDDDPFRGIESVRGGVESPRTASPQKDRKTATFVLTKNMRPQTLHTLSARVASGLREQREQEQEQEKEKGGETLQLPSTNVLAASRRFSRMEDNIPLSLLPSARKHEKPQTPREPEECVFTQEPLKTNRGDDRPAESARGDPDSPSPHTAAGPSAASASGQTEGAGLEASRASPSLTHSQTGLRSASVSPAKTARSVTPGGGSKASVFKYMPKLEKR</sequence>
<evidence type="ECO:0000256" key="1">
    <source>
        <dbReference type="SAM" id="MobiDB-lite"/>
    </source>
</evidence>
<feature type="compositionally biased region" description="Low complexity" evidence="1">
    <location>
        <begin position="792"/>
        <end position="805"/>
    </location>
</feature>
<gene>
    <name evidence="2" type="ORF">Cvel_26219</name>
</gene>
<organism evidence="2">
    <name type="scientific">Chromera velia CCMP2878</name>
    <dbReference type="NCBI Taxonomy" id="1169474"/>
    <lineage>
        <taxon>Eukaryota</taxon>
        <taxon>Sar</taxon>
        <taxon>Alveolata</taxon>
        <taxon>Colpodellida</taxon>
        <taxon>Chromeraceae</taxon>
        <taxon>Chromera</taxon>
    </lineage>
</organism>
<feature type="region of interest" description="Disordered" evidence="1">
    <location>
        <begin position="286"/>
        <end position="318"/>
    </location>
</feature>
<dbReference type="VEuPathDB" id="CryptoDB:Cvel_26219"/>
<dbReference type="AlphaFoldDB" id="A0A0G4HCP7"/>
<feature type="compositionally biased region" description="Polar residues" evidence="1">
    <location>
        <begin position="133"/>
        <end position="146"/>
    </location>
</feature>